<gene>
    <name evidence="1" type="ORF">METZ01_LOCUS514680</name>
</gene>
<organism evidence="1">
    <name type="scientific">marine metagenome</name>
    <dbReference type="NCBI Taxonomy" id="408172"/>
    <lineage>
        <taxon>unclassified sequences</taxon>
        <taxon>metagenomes</taxon>
        <taxon>ecological metagenomes</taxon>
    </lineage>
</organism>
<sequence length="103" mass="11595">MIMVVTKQIDGTHYWMTRDWDRGLHANIAELAVTVDDAITDMFTVESDEEAVKLMDKLDGVRQGLNKVMKVIALESTTPRFTKQSTKAIDLILASKEASDFAY</sequence>
<evidence type="ECO:0000313" key="1">
    <source>
        <dbReference type="EMBL" id="SVE61826.1"/>
    </source>
</evidence>
<dbReference type="AlphaFoldDB" id="A0A383EY51"/>
<reference evidence="1" key="1">
    <citation type="submission" date="2018-05" db="EMBL/GenBank/DDBJ databases">
        <authorList>
            <person name="Lanie J.A."/>
            <person name="Ng W.-L."/>
            <person name="Kazmierczak K.M."/>
            <person name="Andrzejewski T.M."/>
            <person name="Davidsen T.M."/>
            <person name="Wayne K.J."/>
            <person name="Tettelin H."/>
            <person name="Glass J.I."/>
            <person name="Rusch D."/>
            <person name="Podicherti R."/>
            <person name="Tsui H.-C.T."/>
            <person name="Winkler M.E."/>
        </authorList>
    </citation>
    <scope>NUCLEOTIDE SEQUENCE</scope>
</reference>
<accession>A0A383EY51</accession>
<dbReference type="EMBL" id="UINC01229912">
    <property type="protein sequence ID" value="SVE61826.1"/>
    <property type="molecule type" value="Genomic_DNA"/>
</dbReference>
<protein>
    <submittedName>
        <fullName evidence="1">Uncharacterized protein</fullName>
    </submittedName>
</protein>
<name>A0A383EY51_9ZZZZ</name>
<proteinExistence type="predicted"/>